<protein>
    <submittedName>
        <fullName evidence="1">Uncharacterized protein</fullName>
    </submittedName>
</protein>
<reference evidence="1" key="1">
    <citation type="submission" date="2018-05" db="EMBL/GenBank/DDBJ databases">
        <authorList>
            <person name="Lanie J.A."/>
            <person name="Ng W.-L."/>
            <person name="Kazmierczak K.M."/>
            <person name="Andrzejewski T.M."/>
            <person name="Davidsen T.M."/>
            <person name="Wayne K.J."/>
            <person name="Tettelin H."/>
            <person name="Glass J.I."/>
            <person name="Rusch D."/>
            <person name="Podicherti R."/>
            <person name="Tsui H.-C.T."/>
            <person name="Winkler M.E."/>
        </authorList>
    </citation>
    <scope>NUCLEOTIDE SEQUENCE</scope>
</reference>
<evidence type="ECO:0000313" key="1">
    <source>
        <dbReference type="EMBL" id="SVA70124.1"/>
    </source>
</evidence>
<dbReference type="EMBL" id="UINC01016935">
    <property type="protein sequence ID" value="SVA70124.1"/>
    <property type="molecule type" value="Genomic_DNA"/>
</dbReference>
<proteinExistence type="predicted"/>
<name>A0A381XZC8_9ZZZZ</name>
<dbReference type="AlphaFoldDB" id="A0A381XZC8"/>
<accession>A0A381XZC8</accession>
<organism evidence="1">
    <name type="scientific">marine metagenome</name>
    <dbReference type="NCBI Taxonomy" id="408172"/>
    <lineage>
        <taxon>unclassified sequences</taxon>
        <taxon>metagenomes</taxon>
        <taxon>ecological metagenomes</taxon>
    </lineage>
</organism>
<feature type="non-terminal residue" evidence="1">
    <location>
        <position position="1"/>
    </location>
</feature>
<sequence length="111" mass="12371">VLPQGSLFDALAVCLEKVRLALRRIQRSQQVRYRWGVVVTDLQAQSSVGDDQSIRGAGQSDLVCLESVPDLWLRNSLAVLSQVKQFVEVSFRLGIQFTNKSCDDFGDEQAT</sequence>
<gene>
    <name evidence="1" type="ORF">METZ01_LOCUS122978</name>
</gene>